<dbReference type="GO" id="GO:0003697">
    <property type="term" value="F:single-stranded DNA binding"/>
    <property type="evidence" value="ECO:0007669"/>
    <property type="project" value="InterPro"/>
</dbReference>
<evidence type="ECO:0000256" key="8">
    <source>
        <dbReference type="RuleBase" id="RU364100"/>
    </source>
</evidence>
<keyword evidence="5" id="KW-0190">Covalent protein-DNA linkage</keyword>
<dbReference type="PANTHER" id="PTHR13604">
    <property type="entry name" value="DC12-RELATED"/>
    <property type="match status" value="1"/>
</dbReference>
<evidence type="ECO:0000256" key="2">
    <source>
        <dbReference type="ARBA" id="ARBA00022670"/>
    </source>
</evidence>
<dbReference type="AlphaFoldDB" id="A0A242A3S4"/>
<protein>
    <recommendedName>
        <fullName evidence="8">Abasic site processing protein</fullName>
        <ecNumber evidence="8">3.4.-.-</ecNumber>
    </recommendedName>
</protein>
<keyword evidence="4 8" id="KW-0378">Hydrolase</keyword>
<evidence type="ECO:0000256" key="3">
    <source>
        <dbReference type="ARBA" id="ARBA00022763"/>
    </source>
</evidence>
<keyword evidence="2 8" id="KW-0645">Protease</keyword>
<dbReference type="OrthoDB" id="9782620at2"/>
<dbReference type="EC" id="3.4.-.-" evidence="8"/>
<dbReference type="GO" id="GO:0006508">
    <property type="term" value="P:proteolysis"/>
    <property type="evidence" value="ECO:0007669"/>
    <property type="project" value="UniProtKB-KW"/>
</dbReference>
<comment type="caution">
    <text evidence="9">The sequence shown here is derived from an EMBL/GenBank/DDBJ whole genome shotgun (WGS) entry which is preliminary data.</text>
</comment>
<evidence type="ECO:0000256" key="5">
    <source>
        <dbReference type="ARBA" id="ARBA00023124"/>
    </source>
</evidence>
<comment type="similarity">
    <text evidence="1 8">Belongs to the SOS response-associated peptidase family.</text>
</comment>
<dbReference type="EMBL" id="NGKU01000001">
    <property type="protein sequence ID" value="OTN75674.1"/>
    <property type="molecule type" value="Genomic_DNA"/>
</dbReference>
<dbReference type="STRING" id="1834191.A5886_000749"/>
<dbReference type="GO" id="GO:0106300">
    <property type="term" value="P:protein-DNA covalent cross-linking repair"/>
    <property type="evidence" value="ECO:0007669"/>
    <property type="project" value="InterPro"/>
</dbReference>
<dbReference type="PANTHER" id="PTHR13604:SF0">
    <property type="entry name" value="ABASIC SITE PROCESSING PROTEIN HMCES"/>
    <property type="match status" value="1"/>
</dbReference>
<reference evidence="9 10" key="1">
    <citation type="submission" date="2017-05" db="EMBL/GenBank/DDBJ databases">
        <title>The Genome Sequence of Enterococcus sp. 8G7_MSG3316.</title>
        <authorList>
            <consortium name="The Broad Institute Genomics Platform"/>
            <consortium name="The Broad Institute Genomic Center for Infectious Diseases"/>
            <person name="Earl A."/>
            <person name="Manson A."/>
            <person name="Schwartman J."/>
            <person name="Gilmore M."/>
            <person name="Abouelleil A."/>
            <person name="Cao P."/>
            <person name="Chapman S."/>
            <person name="Cusick C."/>
            <person name="Shea T."/>
            <person name="Young S."/>
            <person name="Neafsey D."/>
            <person name="Nusbaum C."/>
            <person name="Birren B."/>
        </authorList>
    </citation>
    <scope>NUCLEOTIDE SEQUENCE [LARGE SCALE GENOMIC DNA]</scope>
    <source>
        <strain evidence="9 10">8G7_MSG3316</strain>
    </source>
</reference>
<dbReference type="InterPro" id="IPR036590">
    <property type="entry name" value="SRAP-like"/>
</dbReference>
<dbReference type="GO" id="GO:0016829">
    <property type="term" value="F:lyase activity"/>
    <property type="evidence" value="ECO:0007669"/>
    <property type="project" value="UniProtKB-KW"/>
</dbReference>
<name>A0A242A3S4_9ENTE</name>
<keyword evidence="3" id="KW-0227">DNA damage</keyword>
<gene>
    <name evidence="9" type="ORF">A5886_000749</name>
</gene>
<sequence>MCGRYLFDPTTGELATYYQEAAAKARKRQQVIAVNDVYPSDHVVTLGANRQQAIVSGVTKWGFTGFKKGHLMINARAETVETKKTFQAHFQQSRCVFPMSGFYEWNHDKQKFYFSRDTVLYVAGFYRMLQAGDQLETESIILTTEPNASVAPIHDRMPVLIDPQDVPAWINDLSFAQQMLQADMPSLHVAKG</sequence>
<dbReference type="Pfam" id="PF02586">
    <property type="entry name" value="SRAP"/>
    <property type="match status" value="1"/>
</dbReference>
<proteinExistence type="inferred from homology"/>
<dbReference type="InterPro" id="IPR003738">
    <property type="entry name" value="SRAP"/>
</dbReference>
<evidence type="ECO:0000256" key="6">
    <source>
        <dbReference type="ARBA" id="ARBA00023125"/>
    </source>
</evidence>
<keyword evidence="6" id="KW-0238">DNA-binding</keyword>
<evidence type="ECO:0000256" key="7">
    <source>
        <dbReference type="ARBA" id="ARBA00023239"/>
    </source>
</evidence>
<organism evidence="9 10">
    <name type="scientific">Candidatus Enterococcus testudinis</name>
    <dbReference type="NCBI Taxonomy" id="1834191"/>
    <lineage>
        <taxon>Bacteria</taxon>
        <taxon>Bacillati</taxon>
        <taxon>Bacillota</taxon>
        <taxon>Bacilli</taxon>
        <taxon>Lactobacillales</taxon>
        <taxon>Enterococcaceae</taxon>
        <taxon>Enterococcus</taxon>
    </lineage>
</organism>
<dbReference type="Proteomes" id="UP000195043">
    <property type="component" value="Unassembled WGS sequence"/>
</dbReference>
<dbReference type="Gene3D" id="3.90.1680.10">
    <property type="entry name" value="SOS response associated peptidase-like"/>
    <property type="match status" value="1"/>
</dbReference>
<accession>A0A242A3S4</accession>
<evidence type="ECO:0000313" key="10">
    <source>
        <dbReference type="Proteomes" id="UP000195043"/>
    </source>
</evidence>
<dbReference type="SUPFAM" id="SSF143081">
    <property type="entry name" value="BB1717-like"/>
    <property type="match status" value="1"/>
</dbReference>
<evidence type="ECO:0000256" key="1">
    <source>
        <dbReference type="ARBA" id="ARBA00008136"/>
    </source>
</evidence>
<dbReference type="GO" id="GO:0008233">
    <property type="term" value="F:peptidase activity"/>
    <property type="evidence" value="ECO:0007669"/>
    <property type="project" value="UniProtKB-KW"/>
</dbReference>
<keyword evidence="10" id="KW-1185">Reference proteome</keyword>
<keyword evidence="7" id="KW-0456">Lyase</keyword>
<dbReference type="RefSeq" id="WP_086273706.1">
    <property type="nucleotide sequence ID" value="NZ_NGKU01000001.1"/>
</dbReference>
<evidence type="ECO:0000256" key="4">
    <source>
        <dbReference type="ARBA" id="ARBA00022801"/>
    </source>
</evidence>
<evidence type="ECO:0000313" key="9">
    <source>
        <dbReference type="EMBL" id="OTN75674.1"/>
    </source>
</evidence>